<dbReference type="InterPro" id="IPR013022">
    <property type="entry name" value="Xyl_isomerase-like_TIM-brl"/>
</dbReference>
<evidence type="ECO:0000313" key="4">
    <source>
        <dbReference type="Proteomes" id="UP001251849"/>
    </source>
</evidence>
<comment type="caution">
    <text evidence="3">The sequence shown here is derived from an EMBL/GenBank/DDBJ whole genome shotgun (WGS) entry which is preliminary data.</text>
</comment>
<keyword evidence="1" id="KW-0119">Carbohydrate metabolism</keyword>
<feature type="domain" description="Xylose isomerase-like TIM barrel" evidence="2">
    <location>
        <begin position="40"/>
        <end position="190"/>
    </location>
</feature>
<accession>A0ABU3GF39</accession>
<dbReference type="InterPro" id="IPR036237">
    <property type="entry name" value="Xyl_isomerase-like_sf"/>
</dbReference>
<sequence length="274" mass="29716">MTDLGSAEDEGLLGVAHPVLRPGLCSVTYRNLNTAAVGELARQAHLHAVEWGTDIHVPLGDVAAQERIKAIAAADGPAVAALGTYFRADPSSPPEEIPAIVAAAHRTGAPRVRVWAGDRSPADATDRYRSHVADKVRELADLASITNPELTVGLELHDGTLTDTEQAALRFLDEVDRPNVGSYWQPRIGVDATEAVAGLRLIDDQVVAVHAFSWWPSYERHTLSARPTLWRQAFEHLSSQGRPLDVLIEFVPDDNPTILAREATALRTLLRDSS</sequence>
<dbReference type="Gene3D" id="3.20.20.150">
    <property type="entry name" value="Divalent-metal-dependent TIM barrel enzymes"/>
    <property type="match status" value="1"/>
</dbReference>
<evidence type="ECO:0000259" key="2">
    <source>
        <dbReference type="Pfam" id="PF01261"/>
    </source>
</evidence>
<dbReference type="PANTHER" id="PTHR12110:SF41">
    <property type="entry name" value="INOSOSE DEHYDRATASE"/>
    <property type="match status" value="1"/>
</dbReference>
<protein>
    <submittedName>
        <fullName evidence="3">TIM barrel protein</fullName>
    </submittedName>
</protein>
<dbReference type="Pfam" id="PF01261">
    <property type="entry name" value="AP_endonuc_2"/>
    <property type="match status" value="1"/>
</dbReference>
<dbReference type="InterPro" id="IPR050312">
    <property type="entry name" value="IolE/XylAMocC-like"/>
</dbReference>
<organism evidence="3 4">
    <name type="scientific">Microbacterium gawkjiense</name>
    <dbReference type="NCBI Taxonomy" id="3067309"/>
    <lineage>
        <taxon>Bacteria</taxon>
        <taxon>Bacillati</taxon>
        <taxon>Actinomycetota</taxon>
        <taxon>Actinomycetes</taxon>
        <taxon>Micrococcales</taxon>
        <taxon>Microbacteriaceae</taxon>
        <taxon>Microbacterium</taxon>
    </lineage>
</organism>
<dbReference type="SUPFAM" id="SSF51658">
    <property type="entry name" value="Xylose isomerase-like"/>
    <property type="match status" value="1"/>
</dbReference>
<dbReference type="RefSeq" id="WP_311863354.1">
    <property type="nucleotide sequence ID" value="NZ_JAUZVV010000003.1"/>
</dbReference>
<name>A0ABU3GF39_9MICO</name>
<gene>
    <name evidence="3" type="ORF">Q9S71_14705</name>
</gene>
<reference evidence="3 4" key="1">
    <citation type="submission" date="2023-08" db="EMBL/GenBank/DDBJ databases">
        <title>Microbacterium aquilitoris sp. nov. and Microbacterium gwkjibeachense sp. nov., isolated from beach.</title>
        <authorList>
            <person name="Lee S.D."/>
            <person name="Yang H."/>
            <person name="Kim I."/>
        </authorList>
    </citation>
    <scope>NUCLEOTIDE SEQUENCE [LARGE SCALE GENOMIC DNA]</scope>
    <source>
        <strain evidence="3 4">KSW4-11</strain>
    </source>
</reference>
<evidence type="ECO:0000313" key="3">
    <source>
        <dbReference type="EMBL" id="MDT3318076.1"/>
    </source>
</evidence>
<evidence type="ECO:0000256" key="1">
    <source>
        <dbReference type="ARBA" id="ARBA00023277"/>
    </source>
</evidence>
<proteinExistence type="predicted"/>
<dbReference type="Proteomes" id="UP001251849">
    <property type="component" value="Unassembled WGS sequence"/>
</dbReference>
<keyword evidence="4" id="KW-1185">Reference proteome</keyword>
<dbReference type="PANTHER" id="PTHR12110">
    <property type="entry name" value="HYDROXYPYRUVATE ISOMERASE"/>
    <property type="match status" value="1"/>
</dbReference>
<dbReference type="EMBL" id="JAUZVV010000003">
    <property type="protein sequence ID" value="MDT3318076.1"/>
    <property type="molecule type" value="Genomic_DNA"/>
</dbReference>